<sequence length="117" mass="13149">MYKIARISSDKLGGRIINILLYDVRNNVTSAFDICGIITSVWKVHDLTHLSTDTAEGKSITLCTNIDEHTLDDTDVEEQISTVLQDWNNFTNLEEIEVQHGKVQMWTSTDPTGNPPT</sequence>
<proteinExistence type="predicted"/>
<dbReference type="Proteomes" id="UP001281761">
    <property type="component" value="Unassembled WGS sequence"/>
</dbReference>
<keyword evidence="7" id="KW-1185">Reference proteome</keyword>
<protein>
    <submittedName>
        <fullName evidence="2">Uncharacterized protein</fullName>
    </submittedName>
</protein>
<dbReference type="EMBL" id="JARBJD010000088">
    <property type="protein sequence ID" value="KAK2953676.1"/>
    <property type="molecule type" value="Genomic_DNA"/>
</dbReference>
<evidence type="ECO:0000313" key="6">
    <source>
        <dbReference type="EMBL" id="KAK2953676.1"/>
    </source>
</evidence>
<evidence type="ECO:0000313" key="4">
    <source>
        <dbReference type="EMBL" id="KAK2950118.1"/>
    </source>
</evidence>
<reference evidence="2 7" key="1">
    <citation type="journal article" date="2022" name="bioRxiv">
        <title>Genomics of Preaxostyla Flagellates Illuminates Evolutionary Transitions and the Path Towards Mitochondrial Loss.</title>
        <authorList>
            <person name="Novak L.V.F."/>
            <person name="Treitli S.C."/>
            <person name="Pyrih J."/>
            <person name="Halakuc P."/>
            <person name="Pipaliya S.V."/>
            <person name="Vacek V."/>
            <person name="Brzon O."/>
            <person name="Soukal P."/>
            <person name="Eme L."/>
            <person name="Dacks J.B."/>
            <person name="Karnkowska A."/>
            <person name="Elias M."/>
            <person name="Hampl V."/>
        </authorList>
    </citation>
    <scope>NUCLEOTIDE SEQUENCE [LARGE SCALE GENOMIC DNA]</scope>
    <source>
        <strain evidence="2">NAU3</strain>
        <tissue evidence="2">Gut</tissue>
    </source>
</reference>
<name>A0ABQ9XAU0_9EUKA</name>
<dbReference type="EMBL" id="JARBJD010000142">
    <property type="protein sequence ID" value="KAK2950118.1"/>
    <property type="molecule type" value="Genomic_DNA"/>
</dbReference>
<dbReference type="EMBL" id="JARBJD010000178">
    <property type="protein sequence ID" value="KAK2948345.1"/>
    <property type="molecule type" value="Genomic_DNA"/>
</dbReference>
<dbReference type="EMBL" id="JARBJD010000178">
    <property type="protein sequence ID" value="KAK2948378.1"/>
    <property type="molecule type" value="Genomic_DNA"/>
</dbReference>
<gene>
    <name evidence="6" type="ORF">BLNAU_11397</name>
    <name evidence="5" type="ORF">BLNAU_13742</name>
    <name evidence="4" type="ORF">BLNAU_14920</name>
    <name evidence="2" type="ORF">BLNAU_16691</name>
    <name evidence="3" type="ORF">BLNAU_16724</name>
    <name evidence="1" type="ORF">BLNAU_18485</name>
</gene>
<evidence type="ECO:0000313" key="5">
    <source>
        <dbReference type="EMBL" id="KAK2951363.1"/>
    </source>
</evidence>
<dbReference type="EMBL" id="JARBJD010000120">
    <property type="protein sequence ID" value="KAK2951363.1"/>
    <property type="molecule type" value="Genomic_DNA"/>
</dbReference>
<comment type="caution">
    <text evidence="2">The sequence shown here is derived from an EMBL/GenBank/DDBJ whole genome shotgun (WGS) entry which is preliminary data.</text>
</comment>
<dbReference type="EMBL" id="JARBJD010000224">
    <property type="protein sequence ID" value="KAK2946572.1"/>
    <property type="molecule type" value="Genomic_DNA"/>
</dbReference>
<evidence type="ECO:0000313" key="3">
    <source>
        <dbReference type="EMBL" id="KAK2948378.1"/>
    </source>
</evidence>
<evidence type="ECO:0000313" key="1">
    <source>
        <dbReference type="EMBL" id="KAK2946572.1"/>
    </source>
</evidence>
<evidence type="ECO:0000313" key="7">
    <source>
        <dbReference type="Proteomes" id="UP001281761"/>
    </source>
</evidence>
<organism evidence="2 7">
    <name type="scientific">Blattamonas nauphoetae</name>
    <dbReference type="NCBI Taxonomy" id="2049346"/>
    <lineage>
        <taxon>Eukaryota</taxon>
        <taxon>Metamonada</taxon>
        <taxon>Preaxostyla</taxon>
        <taxon>Oxymonadida</taxon>
        <taxon>Blattamonas</taxon>
    </lineage>
</organism>
<evidence type="ECO:0000313" key="2">
    <source>
        <dbReference type="EMBL" id="KAK2948345.1"/>
    </source>
</evidence>
<accession>A0ABQ9XAU0</accession>